<dbReference type="Pfam" id="PF00646">
    <property type="entry name" value="F-box"/>
    <property type="match status" value="1"/>
</dbReference>
<evidence type="ECO:0000256" key="1">
    <source>
        <dbReference type="SAM" id="MobiDB-lite"/>
    </source>
</evidence>
<dbReference type="AlphaFoldDB" id="A0AAD6HIG9"/>
<gene>
    <name evidence="3" type="ORF">N7493_007799</name>
</gene>
<dbReference type="InterPro" id="IPR001810">
    <property type="entry name" value="F-box_dom"/>
</dbReference>
<sequence>MSSLTKISLISLPIELVNRICSYLKQPDWAALRLSCRSLYAKSSDTFADRYFKSICFIATSEGIRQLEELAQSETVRVRVRVQQLWMIPTVFEGRHGRSLAEFRRSPYGRTAGDVRKPLGPRNRSNRDRQNDDALLDAAALPHYAIYQAIEADHLALLESNTLGSRLHTCFASFRNLESVGLKHYATEFLLDRRQADFRYLGLPELRHQVEYVSCHKGMNSIQWHQVAKVNSFALSRVLLGLNESSQKIRALNTCGPNFCGSTSPSLPLTDEQYNSVLLKLGNLEHLHMCICYDKDDLY</sequence>
<feature type="region of interest" description="Disordered" evidence="1">
    <location>
        <begin position="109"/>
        <end position="131"/>
    </location>
</feature>
<keyword evidence="4" id="KW-1185">Reference proteome</keyword>
<reference evidence="3" key="1">
    <citation type="journal article" date="2023" name="IMA Fungus">
        <title>Comparative genomic study of the Penicillium genus elucidates a diverse pangenome and 15 lateral gene transfer events.</title>
        <authorList>
            <person name="Petersen C."/>
            <person name="Sorensen T."/>
            <person name="Nielsen M.R."/>
            <person name="Sondergaard T.E."/>
            <person name="Sorensen J.L."/>
            <person name="Fitzpatrick D.A."/>
            <person name="Frisvad J.C."/>
            <person name="Nielsen K.L."/>
        </authorList>
    </citation>
    <scope>NUCLEOTIDE SEQUENCE</scope>
    <source>
        <strain evidence="3">IBT 17514</strain>
    </source>
</reference>
<dbReference type="PROSITE" id="PS50181">
    <property type="entry name" value="FBOX"/>
    <property type="match status" value="1"/>
</dbReference>
<feature type="domain" description="F-box" evidence="2">
    <location>
        <begin position="6"/>
        <end position="55"/>
    </location>
</feature>
<organism evidence="3 4">
    <name type="scientific">Penicillium malachiteum</name>
    <dbReference type="NCBI Taxonomy" id="1324776"/>
    <lineage>
        <taxon>Eukaryota</taxon>
        <taxon>Fungi</taxon>
        <taxon>Dikarya</taxon>
        <taxon>Ascomycota</taxon>
        <taxon>Pezizomycotina</taxon>
        <taxon>Eurotiomycetes</taxon>
        <taxon>Eurotiomycetidae</taxon>
        <taxon>Eurotiales</taxon>
        <taxon>Aspergillaceae</taxon>
        <taxon>Penicillium</taxon>
    </lineage>
</organism>
<evidence type="ECO:0000313" key="4">
    <source>
        <dbReference type="Proteomes" id="UP001215712"/>
    </source>
</evidence>
<comment type="caution">
    <text evidence="3">The sequence shown here is derived from an EMBL/GenBank/DDBJ whole genome shotgun (WGS) entry which is preliminary data.</text>
</comment>
<proteinExistence type="predicted"/>
<reference evidence="3" key="2">
    <citation type="submission" date="2023-01" db="EMBL/GenBank/DDBJ databases">
        <authorList>
            <person name="Petersen C."/>
        </authorList>
    </citation>
    <scope>NUCLEOTIDE SEQUENCE</scope>
    <source>
        <strain evidence="3">IBT 17514</strain>
    </source>
</reference>
<evidence type="ECO:0000259" key="2">
    <source>
        <dbReference type="PROSITE" id="PS50181"/>
    </source>
</evidence>
<name>A0AAD6HIG9_9EURO</name>
<protein>
    <recommendedName>
        <fullName evidence="2">F-box domain-containing protein</fullName>
    </recommendedName>
</protein>
<dbReference type="EMBL" id="JAQJAN010000011">
    <property type="protein sequence ID" value="KAJ5719344.1"/>
    <property type="molecule type" value="Genomic_DNA"/>
</dbReference>
<dbReference type="SUPFAM" id="SSF81383">
    <property type="entry name" value="F-box domain"/>
    <property type="match status" value="1"/>
</dbReference>
<dbReference type="InterPro" id="IPR036047">
    <property type="entry name" value="F-box-like_dom_sf"/>
</dbReference>
<accession>A0AAD6HIG9</accession>
<dbReference type="Proteomes" id="UP001215712">
    <property type="component" value="Unassembled WGS sequence"/>
</dbReference>
<evidence type="ECO:0000313" key="3">
    <source>
        <dbReference type="EMBL" id="KAJ5719344.1"/>
    </source>
</evidence>